<dbReference type="Proteomes" id="UP000240904">
    <property type="component" value="Unassembled WGS sequence"/>
</dbReference>
<evidence type="ECO:0000313" key="1">
    <source>
        <dbReference type="EMBL" id="PSW03698.1"/>
    </source>
</evidence>
<accession>A0A2T3MUU4</accession>
<keyword evidence="2" id="KW-1185">Reference proteome</keyword>
<evidence type="ECO:0000313" key="2">
    <source>
        <dbReference type="Proteomes" id="UP000240904"/>
    </source>
</evidence>
<dbReference type="OrthoDB" id="7356208at2"/>
<gene>
    <name evidence="1" type="ORF">C9I89_16310</name>
</gene>
<comment type="caution">
    <text evidence="1">The sequence shown here is derived from an EMBL/GenBank/DDBJ whole genome shotgun (WGS) entry which is preliminary data.</text>
</comment>
<reference evidence="1 2" key="1">
    <citation type="submission" date="2018-03" db="EMBL/GenBank/DDBJ databases">
        <title>Whole genome sequencing of Histamine producing bacteria.</title>
        <authorList>
            <person name="Butler K."/>
        </authorList>
    </citation>
    <scope>NUCLEOTIDE SEQUENCE [LARGE SCALE GENOMIC DNA]</scope>
    <source>
        <strain evidence="1 2">DSM 16190</strain>
    </source>
</reference>
<sequence>MASTEKNKTATTNAQLAIAQSTTMAVQDAVDNLRNLNTLTSTAMGIALAQLLATGDPKYSKVIEESQKVAAKGVQHMAEVGKEAAKILQDFSK</sequence>
<name>A0A2T3MUU4_9GAMM</name>
<dbReference type="EMBL" id="PYMC01000013">
    <property type="protein sequence ID" value="PSW03698.1"/>
    <property type="molecule type" value="Genomic_DNA"/>
</dbReference>
<dbReference type="AlphaFoldDB" id="A0A2T3MUU4"/>
<organism evidence="1 2">
    <name type="scientific">Photobacterium lipolyticum</name>
    <dbReference type="NCBI Taxonomy" id="266810"/>
    <lineage>
        <taxon>Bacteria</taxon>
        <taxon>Pseudomonadati</taxon>
        <taxon>Pseudomonadota</taxon>
        <taxon>Gammaproteobacteria</taxon>
        <taxon>Vibrionales</taxon>
        <taxon>Vibrionaceae</taxon>
        <taxon>Photobacterium</taxon>
    </lineage>
</organism>
<proteinExistence type="predicted"/>
<protein>
    <submittedName>
        <fullName evidence="1">Uncharacterized protein</fullName>
    </submittedName>
</protein>
<dbReference type="RefSeq" id="WP_107284389.1">
    <property type="nucleotide sequence ID" value="NZ_PYMC01000013.1"/>
</dbReference>